<protein>
    <submittedName>
        <fullName evidence="1">DUF3822 family protein</fullName>
    </submittedName>
</protein>
<dbReference type="EMBL" id="BAABCR010000016">
    <property type="protein sequence ID" value="GAA4038196.1"/>
    <property type="molecule type" value="Genomic_DNA"/>
</dbReference>
<gene>
    <name evidence="1" type="ORF">GCM10022386_25060</name>
</gene>
<evidence type="ECO:0000313" key="2">
    <source>
        <dbReference type="Proteomes" id="UP001500968"/>
    </source>
</evidence>
<dbReference type="Gene3D" id="3.30.420.250">
    <property type="match status" value="1"/>
</dbReference>
<dbReference type="Gene3D" id="3.30.420.260">
    <property type="match status" value="1"/>
</dbReference>
<dbReference type="Proteomes" id="UP001500968">
    <property type="component" value="Unassembled WGS sequence"/>
</dbReference>
<sequence>MYQNTSITDKTYRKLSIQVSLTGLSFAVFDTIVNKPLALKTISMGKVNVLSRIEDLFAEAFQNHAELKAGYDEIVIIHSNNLSTFVPTALFDEEYLGSYLQFNTKVFETDFFAFDELPTYEMNNVYIPYVNMNNYFIDQFGTFDYKHAHTILMQRLLELSKNNDYRKMFVHVSDSHFEIVVVQNQQLLLFNTFDYKTPEDFIYYILFAAEQLQLNPEHFQLELLGKISESDKLYNIAYQYIRNVSLLDVSHVINPFTEAETREHFILLHS</sequence>
<dbReference type="Pfam" id="PF12864">
    <property type="entry name" value="DUF3822"/>
    <property type="match status" value="1"/>
</dbReference>
<organism evidence="1 2">
    <name type="scientific">Flavobacterium cheonhonense</name>
    <dbReference type="NCBI Taxonomy" id="706185"/>
    <lineage>
        <taxon>Bacteria</taxon>
        <taxon>Pseudomonadati</taxon>
        <taxon>Bacteroidota</taxon>
        <taxon>Flavobacteriia</taxon>
        <taxon>Flavobacteriales</taxon>
        <taxon>Flavobacteriaceae</taxon>
        <taxon>Flavobacterium</taxon>
    </lineage>
</organism>
<dbReference type="InterPro" id="IPR024213">
    <property type="entry name" value="DUF3822"/>
</dbReference>
<dbReference type="RefSeq" id="WP_324690961.1">
    <property type="nucleotide sequence ID" value="NZ_BAABCR010000016.1"/>
</dbReference>
<accession>A0ABP7U994</accession>
<dbReference type="CDD" id="cd24013">
    <property type="entry name" value="ASKHA_ATPase_BT3980-like"/>
    <property type="match status" value="1"/>
</dbReference>
<evidence type="ECO:0000313" key="1">
    <source>
        <dbReference type="EMBL" id="GAA4038196.1"/>
    </source>
</evidence>
<proteinExistence type="predicted"/>
<reference evidence="2" key="1">
    <citation type="journal article" date="2019" name="Int. J. Syst. Evol. Microbiol.">
        <title>The Global Catalogue of Microorganisms (GCM) 10K type strain sequencing project: providing services to taxonomists for standard genome sequencing and annotation.</title>
        <authorList>
            <consortium name="The Broad Institute Genomics Platform"/>
            <consortium name="The Broad Institute Genome Sequencing Center for Infectious Disease"/>
            <person name="Wu L."/>
            <person name="Ma J."/>
        </authorList>
    </citation>
    <scope>NUCLEOTIDE SEQUENCE [LARGE SCALE GENOMIC DNA]</scope>
    <source>
        <strain evidence="2">JCM 17064</strain>
    </source>
</reference>
<comment type="caution">
    <text evidence="1">The sequence shown here is derived from an EMBL/GenBank/DDBJ whole genome shotgun (WGS) entry which is preliminary data.</text>
</comment>
<name>A0ABP7U994_9FLAO</name>
<keyword evidence="2" id="KW-1185">Reference proteome</keyword>